<evidence type="ECO:0000256" key="1">
    <source>
        <dbReference type="SAM" id="SignalP"/>
    </source>
</evidence>
<dbReference type="AlphaFoldDB" id="A0A8C6S6Z9"/>
<dbReference type="Ensembl" id="ENSNMLT00000001303.1">
    <property type="protein sequence ID" value="ENSNMLP00000001125.1"/>
    <property type="gene ID" value="ENSNMLG00000000883.1"/>
</dbReference>
<proteinExistence type="predicted"/>
<name>A0A8C6S6Z9_9GOBI</name>
<keyword evidence="1" id="KW-0732">Signal</keyword>
<reference evidence="2" key="2">
    <citation type="submission" date="2025-09" db="UniProtKB">
        <authorList>
            <consortium name="Ensembl"/>
        </authorList>
    </citation>
    <scope>IDENTIFICATION</scope>
</reference>
<evidence type="ECO:0000313" key="2">
    <source>
        <dbReference type="Ensembl" id="ENSNMLP00000001125.1"/>
    </source>
</evidence>
<reference evidence="2" key="1">
    <citation type="submission" date="2025-08" db="UniProtKB">
        <authorList>
            <consortium name="Ensembl"/>
        </authorList>
    </citation>
    <scope>IDENTIFICATION</scope>
</reference>
<organism evidence="2 3">
    <name type="scientific">Neogobius melanostomus</name>
    <name type="common">round goby</name>
    <dbReference type="NCBI Taxonomy" id="47308"/>
    <lineage>
        <taxon>Eukaryota</taxon>
        <taxon>Metazoa</taxon>
        <taxon>Chordata</taxon>
        <taxon>Craniata</taxon>
        <taxon>Vertebrata</taxon>
        <taxon>Euteleostomi</taxon>
        <taxon>Actinopterygii</taxon>
        <taxon>Neopterygii</taxon>
        <taxon>Teleostei</taxon>
        <taxon>Neoteleostei</taxon>
        <taxon>Acanthomorphata</taxon>
        <taxon>Gobiaria</taxon>
        <taxon>Gobiiformes</taxon>
        <taxon>Gobioidei</taxon>
        <taxon>Gobiidae</taxon>
        <taxon>Benthophilinae</taxon>
        <taxon>Neogobiini</taxon>
        <taxon>Neogobius</taxon>
    </lineage>
</organism>
<feature type="signal peptide" evidence="1">
    <location>
        <begin position="1"/>
        <end position="26"/>
    </location>
</feature>
<keyword evidence="3" id="KW-1185">Reference proteome</keyword>
<accession>A0A8C6S6Z9</accession>
<sequence length="55" mass="6034">LRSTTVFHHLLLVCLFVVSCSASCDASTVLPPLCCRCEGGLLVPLQCFRRSHKCL</sequence>
<dbReference type="Proteomes" id="UP000694523">
    <property type="component" value="Unplaced"/>
</dbReference>
<feature type="chain" id="PRO_5034634184" evidence="1">
    <location>
        <begin position="27"/>
        <end position="55"/>
    </location>
</feature>
<evidence type="ECO:0000313" key="3">
    <source>
        <dbReference type="Proteomes" id="UP000694523"/>
    </source>
</evidence>
<protein>
    <submittedName>
        <fullName evidence="2">Uncharacterized protein</fullName>
    </submittedName>
</protein>